<proteinExistence type="predicted"/>
<feature type="compositionally biased region" description="Polar residues" evidence="1">
    <location>
        <begin position="290"/>
        <end position="312"/>
    </location>
</feature>
<accession>A0AA35WPR2</accession>
<feature type="region of interest" description="Disordered" evidence="1">
    <location>
        <begin position="468"/>
        <end position="499"/>
    </location>
</feature>
<gene>
    <name evidence="2" type="ORF">GBAR_LOCUS14328</name>
</gene>
<evidence type="ECO:0000313" key="3">
    <source>
        <dbReference type="Proteomes" id="UP001174909"/>
    </source>
</evidence>
<dbReference type="Proteomes" id="UP001174909">
    <property type="component" value="Unassembled WGS sequence"/>
</dbReference>
<name>A0AA35WPR2_GEOBA</name>
<protein>
    <submittedName>
        <fullName evidence="2">Polycomb protein suz12-A</fullName>
    </submittedName>
</protein>
<dbReference type="AlphaFoldDB" id="A0AA35WPR2"/>
<evidence type="ECO:0000313" key="2">
    <source>
        <dbReference type="EMBL" id="CAI8024671.1"/>
    </source>
</evidence>
<dbReference type="EMBL" id="CASHTH010002090">
    <property type="protein sequence ID" value="CAI8024671.1"/>
    <property type="molecule type" value="Genomic_DNA"/>
</dbReference>
<feature type="region of interest" description="Disordered" evidence="1">
    <location>
        <begin position="267"/>
        <end position="327"/>
    </location>
</feature>
<sequence length="623" mass="67389">MASAGERVQKLSAEAFSRLRNDHEQFLEAYEKPTQIYRFLHARHSFKSLFMHRNLAYMQRRKERRRRRTNRLRIGDLLKYRKHRQVEGKDLASQIKSDNFLKITFHDLEKGIDFSQLLSSALTGDVKSESPTCHTPCPMEVEVLLYSCHQHVSEGTSYPCSSISLGKFEVEYTPTENGKVSSSPGSSTSHTLTIPESKLVWRGTKNRATGSLMLVFHARASSAGHVPHQKKSQLLSSGGVNHQPQLANVSVEVNRINHSDIAQLAKARQTSFESSTAVGTSTDKQVRGPSLQSAGSSPAPSVSIGSGTGSHTKAQRKTRSSKSKERRDVCIVTDLNLGTGAASACPSQLSSTNSSTYSHSNSPNPISKDSSATPPSPPSFAPRKGFTETGASLVRKLVVAAAQPPRNGLNGLAFLNGYPEDHHHPTSKESESCHNIKGKPTPFDHKALSNCSLTVSIPCTASYQNTSLAATSSPSTTTDNSTSNNSSHQPSPPPAKRRCTIPAQKCSEIQPLLEGDKPPDQQISSFPVFIAEDPGTDRATIQRSEHASCINGACGMIPSREPLAHSTAYPVETVDSWKTLSGGAGVKRSLGESDMAVDPDTVSAAPPLKMARVCDETKLTLQE</sequence>
<feature type="compositionally biased region" description="Polar residues" evidence="1">
    <location>
        <begin position="268"/>
        <end position="283"/>
    </location>
</feature>
<comment type="caution">
    <text evidence="2">The sequence shown here is derived from an EMBL/GenBank/DDBJ whole genome shotgun (WGS) entry which is preliminary data.</text>
</comment>
<feature type="compositionally biased region" description="Low complexity" evidence="1">
    <location>
        <begin position="468"/>
        <end position="489"/>
    </location>
</feature>
<organism evidence="2 3">
    <name type="scientific">Geodia barretti</name>
    <name type="common">Barrett's horny sponge</name>
    <dbReference type="NCBI Taxonomy" id="519541"/>
    <lineage>
        <taxon>Eukaryota</taxon>
        <taxon>Metazoa</taxon>
        <taxon>Porifera</taxon>
        <taxon>Demospongiae</taxon>
        <taxon>Heteroscleromorpha</taxon>
        <taxon>Tetractinellida</taxon>
        <taxon>Astrophorina</taxon>
        <taxon>Geodiidae</taxon>
        <taxon>Geodia</taxon>
    </lineage>
</organism>
<feature type="compositionally biased region" description="Low complexity" evidence="1">
    <location>
        <begin position="346"/>
        <end position="373"/>
    </location>
</feature>
<keyword evidence="3" id="KW-1185">Reference proteome</keyword>
<reference evidence="2" key="1">
    <citation type="submission" date="2023-03" db="EMBL/GenBank/DDBJ databases">
        <authorList>
            <person name="Steffen K."/>
            <person name="Cardenas P."/>
        </authorList>
    </citation>
    <scope>NUCLEOTIDE SEQUENCE</scope>
</reference>
<feature type="region of interest" description="Disordered" evidence="1">
    <location>
        <begin position="341"/>
        <end position="386"/>
    </location>
</feature>
<evidence type="ECO:0000256" key="1">
    <source>
        <dbReference type="SAM" id="MobiDB-lite"/>
    </source>
</evidence>